<accession>A0A2H1VT17</accession>
<dbReference type="EMBL" id="ODYU01003969">
    <property type="protein sequence ID" value="SOQ43374.1"/>
    <property type="molecule type" value="Genomic_DNA"/>
</dbReference>
<gene>
    <name evidence="2" type="ORF">SFRICE_039290</name>
</gene>
<protein>
    <submittedName>
        <fullName evidence="2">SFRICE_039290</fullName>
    </submittedName>
</protein>
<dbReference type="AlphaFoldDB" id="A0A2H1VT17"/>
<evidence type="ECO:0000256" key="1">
    <source>
        <dbReference type="SAM" id="MobiDB-lite"/>
    </source>
</evidence>
<dbReference type="OrthoDB" id="8196042at2759"/>
<evidence type="ECO:0000313" key="2">
    <source>
        <dbReference type="EMBL" id="SOQ43374.1"/>
    </source>
</evidence>
<feature type="compositionally biased region" description="Basic and acidic residues" evidence="1">
    <location>
        <begin position="14"/>
        <end position="32"/>
    </location>
</feature>
<feature type="region of interest" description="Disordered" evidence="1">
    <location>
        <begin position="1"/>
        <end position="61"/>
    </location>
</feature>
<proteinExistence type="predicted"/>
<reference evidence="2" key="1">
    <citation type="submission" date="2016-07" db="EMBL/GenBank/DDBJ databases">
        <authorList>
            <person name="Bretaudeau A."/>
        </authorList>
    </citation>
    <scope>NUCLEOTIDE SEQUENCE</scope>
    <source>
        <strain evidence="2">Rice</strain>
        <tissue evidence="2">Whole body</tissue>
    </source>
</reference>
<organism evidence="2">
    <name type="scientific">Spodoptera frugiperda</name>
    <name type="common">Fall armyworm</name>
    <dbReference type="NCBI Taxonomy" id="7108"/>
    <lineage>
        <taxon>Eukaryota</taxon>
        <taxon>Metazoa</taxon>
        <taxon>Ecdysozoa</taxon>
        <taxon>Arthropoda</taxon>
        <taxon>Hexapoda</taxon>
        <taxon>Insecta</taxon>
        <taxon>Pterygota</taxon>
        <taxon>Neoptera</taxon>
        <taxon>Endopterygota</taxon>
        <taxon>Lepidoptera</taxon>
        <taxon>Glossata</taxon>
        <taxon>Ditrysia</taxon>
        <taxon>Noctuoidea</taxon>
        <taxon>Noctuidae</taxon>
        <taxon>Amphipyrinae</taxon>
        <taxon>Spodoptera</taxon>
    </lineage>
</organism>
<feature type="region of interest" description="Disordered" evidence="1">
    <location>
        <begin position="95"/>
        <end position="122"/>
    </location>
</feature>
<name>A0A2H1VT17_SPOFR</name>
<sequence>MMAVEVRPASAGPETRRSPAADRRALSADNEPRTLAARKAYPEEPASPKPEPEEDDAPLDLTVRKEISVRDFARHSFADPSDYVRTQMILRQSQDYLASGRDSGTESDDSTGRLSPGDDAISGKAYKKSLMKRYRFGEITEIANCLRATETPAAHSAVPIVASVVRIHTQNTYTESAARAH</sequence>